<dbReference type="SMART" id="SM00387">
    <property type="entry name" value="HATPase_c"/>
    <property type="match status" value="1"/>
</dbReference>
<dbReference type="InterPro" id="IPR003594">
    <property type="entry name" value="HATPase_dom"/>
</dbReference>
<dbReference type="EC" id="2.7.13.3" evidence="2"/>
<evidence type="ECO:0000259" key="4">
    <source>
        <dbReference type="PROSITE" id="PS50109"/>
    </source>
</evidence>
<feature type="domain" description="Histidine kinase" evidence="4">
    <location>
        <begin position="26"/>
        <end position="238"/>
    </location>
</feature>
<dbReference type="Pfam" id="PF02518">
    <property type="entry name" value="HATPase_c"/>
    <property type="match status" value="1"/>
</dbReference>
<evidence type="ECO:0000256" key="2">
    <source>
        <dbReference type="ARBA" id="ARBA00012438"/>
    </source>
</evidence>
<dbReference type="Gene3D" id="3.30.565.10">
    <property type="entry name" value="Histidine kinase-like ATPase, C-terminal domain"/>
    <property type="match status" value="1"/>
</dbReference>
<sequence length="244" mass="27098">MNSKQETISIHPDDARMASLVEFCAAAGHEINNPLAVILGRVHLLLKDEHDPARRQSLETIAGQALRVRDMIGDVMVFADPPSPQPSRFVVHDEISKIIESQLAIARRQFGDEVPQIKFDCSEEIILEADRDQFLTVISELIRNTLHPSTAATSIQIEILEADDQCEIHVTDDGRGLTPEEMQHLFDPFYSGRQAGRGLGFGLSKAYRLAELHQATIEVIQIPETHGLQLVVIWPLAVGEPSQS</sequence>
<evidence type="ECO:0000313" key="6">
    <source>
        <dbReference type="Proteomes" id="UP000316095"/>
    </source>
</evidence>
<evidence type="ECO:0000256" key="3">
    <source>
        <dbReference type="ARBA" id="ARBA00022553"/>
    </source>
</evidence>
<dbReference type="InterPro" id="IPR036890">
    <property type="entry name" value="HATPase_C_sf"/>
</dbReference>
<dbReference type="InterPro" id="IPR004358">
    <property type="entry name" value="Sig_transdc_His_kin-like_C"/>
</dbReference>
<dbReference type="GO" id="GO:0000155">
    <property type="term" value="F:phosphorelay sensor kinase activity"/>
    <property type="evidence" value="ECO:0007669"/>
    <property type="project" value="InterPro"/>
</dbReference>
<reference evidence="5 6" key="1">
    <citation type="submission" date="2019-02" db="EMBL/GenBank/DDBJ databases">
        <title>Deep-cultivation of Planctomycetes and their phenomic and genomic characterization uncovers novel biology.</title>
        <authorList>
            <person name="Wiegand S."/>
            <person name="Jogler M."/>
            <person name="Boedeker C."/>
            <person name="Pinto D."/>
            <person name="Vollmers J."/>
            <person name="Rivas-Marin E."/>
            <person name="Kohn T."/>
            <person name="Peeters S.H."/>
            <person name="Heuer A."/>
            <person name="Rast P."/>
            <person name="Oberbeckmann S."/>
            <person name="Bunk B."/>
            <person name="Jeske O."/>
            <person name="Meyerdierks A."/>
            <person name="Storesund J.E."/>
            <person name="Kallscheuer N."/>
            <person name="Luecker S."/>
            <person name="Lage O.M."/>
            <person name="Pohl T."/>
            <person name="Merkel B.J."/>
            <person name="Hornburger P."/>
            <person name="Mueller R.-W."/>
            <person name="Bruemmer F."/>
            <person name="Labrenz M."/>
            <person name="Spormann A.M."/>
            <person name="Op Den Camp H."/>
            <person name="Overmann J."/>
            <person name="Amann R."/>
            <person name="Jetten M.S.M."/>
            <person name="Mascher T."/>
            <person name="Medema M.H."/>
            <person name="Devos D.P."/>
            <person name="Kaster A.-K."/>
            <person name="Ovreas L."/>
            <person name="Rohde M."/>
            <person name="Galperin M.Y."/>
            <person name="Jogler C."/>
        </authorList>
    </citation>
    <scope>NUCLEOTIDE SEQUENCE [LARGE SCALE GENOMIC DNA]</scope>
    <source>
        <strain evidence="5 6">Pan54</strain>
    </source>
</reference>
<evidence type="ECO:0000256" key="1">
    <source>
        <dbReference type="ARBA" id="ARBA00000085"/>
    </source>
</evidence>
<dbReference type="Proteomes" id="UP000316095">
    <property type="component" value="Unassembled WGS sequence"/>
</dbReference>
<dbReference type="PRINTS" id="PR00344">
    <property type="entry name" value="BCTRLSENSOR"/>
</dbReference>
<dbReference type="Gene3D" id="1.10.287.130">
    <property type="match status" value="1"/>
</dbReference>
<dbReference type="Pfam" id="PF00512">
    <property type="entry name" value="HisKA"/>
    <property type="match status" value="1"/>
</dbReference>
<accession>A0A5C5XGM0</accession>
<dbReference type="OrthoDB" id="239518at2"/>
<comment type="caution">
    <text evidence="5">The sequence shown here is derived from an EMBL/GenBank/DDBJ whole genome shotgun (WGS) entry which is preliminary data.</text>
</comment>
<dbReference type="RefSeq" id="WP_146503787.1">
    <property type="nucleotide sequence ID" value="NZ_SJPG01000001.1"/>
</dbReference>
<keyword evidence="3" id="KW-0597">Phosphoprotein</keyword>
<dbReference type="SMART" id="SM00388">
    <property type="entry name" value="HisKA"/>
    <property type="match status" value="1"/>
</dbReference>
<protein>
    <recommendedName>
        <fullName evidence="2">histidine kinase</fullName>
        <ecNumber evidence="2">2.7.13.3</ecNumber>
    </recommendedName>
</protein>
<dbReference type="SUPFAM" id="SSF47384">
    <property type="entry name" value="Homodimeric domain of signal transducing histidine kinase"/>
    <property type="match status" value="1"/>
</dbReference>
<dbReference type="InterPro" id="IPR036097">
    <property type="entry name" value="HisK_dim/P_sf"/>
</dbReference>
<dbReference type="EMBL" id="SJPG01000001">
    <property type="protein sequence ID" value="TWT61849.1"/>
    <property type="molecule type" value="Genomic_DNA"/>
</dbReference>
<organism evidence="5 6">
    <name type="scientific">Rubinisphaera italica</name>
    <dbReference type="NCBI Taxonomy" id="2527969"/>
    <lineage>
        <taxon>Bacteria</taxon>
        <taxon>Pseudomonadati</taxon>
        <taxon>Planctomycetota</taxon>
        <taxon>Planctomycetia</taxon>
        <taxon>Planctomycetales</taxon>
        <taxon>Planctomycetaceae</taxon>
        <taxon>Rubinisphaera</taxon>
    </lineage>
</organism>
<dbReference type="AlphaFoldDB" id="A0A5C5XGM0"/>
<comment type="catalytic activity">
    <reaction evidence="1">
        <text>ATP + protein L-histidine = ADP + protein N-phospho-L-histidine.</text>
        <dbReference type="EC" id="2.7.13.3"/>
    </reaction>
</comment>
<name>A0A5C5XGM0_9PLAN</name>
<dbReference type="InterPro" id="IPR005467">
    <property type="entry name" value="His_kinase_dom"/>
</dbReference>
<dbReference type="SUPFAM" id="SSF55874">
    <property type="entry name" value="ATPase domain of HSP90 chaperone/DNA topoisomerase II/histidine kinase"/>
    <property type="match status" value="1"/>
</dbReference>
<dbReference type="PROSITE" id="PS50109">
    <property type="entry name" value="HIS_KIN"/>
    <property type="match status" value="1"/>
</dbReference>
<keyword evidence="6" id="KW-1185">Reference proteome</keyword>
<dbReference type="InterPro" id="IPR003661">
    <property type="entry name" value="HisK_dim/P_dom"/>
</dbReference>
<dbReference type="CDD" id="cd00075">
    <property type="entry name" value="HATPase"/>
    <property type="match status" value="1"/>
</dbReference>
<dbReference type="CDD" id="cd00082">
    <property type="entry name" value="HisKA"/>
    <property type="match status" value="1"/>
</dbReference>
<evidence type="ECO:0000313" key="5">
    <source>
        <dbReference type="EMBL" id="TWT61849.1"/>
    </source>
</evidence>
<proteinExistence type="predicted"/>
<keyword evidence="5" id="KW-0808">Transferase</keyword>
<gene>
    <name evidence="5" type="primary">zraS_2</name>
    <name evidence="5" type="ORF">Pan54_25860</name>
</gene>
<dbReference type="PANTHER" id="PTHR43547">
    <property type="entry name" value="TWO-COMPONENT HISTIDINE KINASE"/>
    <property type="match status" value="1"/>
</dbReference>
<dbReference type="PANTHER" id="PTHR43547:SF2">
    <property type="entry name" value="HYBRID SIGNAL TRANSDUCTION HISTIDINE KINASE C"/>
    <property type="match status" value="1"/>
</dbReference>